<reference evidence="3 4" key="1">
    <citation type="submission" date="2023-03" db="EMBL/GenBank/DDBJ databases">
        <title>Host association and intracellularity evolved multiple times independently in the Rickettsiales.</title>
        <authorList>
            <person name="Castelli M."/>
            <person name="Nardi T."/>
            <person name="Gammuto L."/>
            <person name="Bellinzona G."/>
            <person name="Sabaneyeva E."/>
            <person name="Potekhin A."/>
            <person name="Serra V."/>
            <person name="Petroni G."/>
            <person name="Sassera D."/>
        </authorList>
    </citation>
    <scope>NUCLEOTIDE SEQUENCE [LARGE SCALE GENOMIC DNA]</scope>
    <source>
        <strain evidence="3 4">Sr 2-6</strain>
    </source>
</reference>
<keyword evidence="2" id="KW-1277">Toxin-antitoxin system</keyword>
<dbReference type="Proteomes" id="UP001291687">
    <property type="component" value="Unassembled WGS sequence"/>
</dbReference>
<dbReference type="RefSeq" id="WP_322777711.1">
    <property type="nucleotide sequence ID" value="NZ_JARJFB010000275.1"/>
</dbReference>
<dbReference type="SUPFAM" id="SSF143011">
    <property type="entry name" value="RelE-like"/>
    <property type="match status" value="1"/>
</dbReference>
<accession>A0ABU5NF75</accession>
<comment type="similarity">
    <text evidence="1">Belongs to the RelE toxin family.</text>
</comment>
<organism evidence="3 4">
    <name type="scientific">Candidatus Megaera venefica</name>
    <dbReference type="NCBI Taxonomy" id="2055910"/>
    <lineage>
        <taxon>Bacteria</taxon>
        <taxon>Pseudomonadati</taxon>
        <taxon>Pseudomonadota</taxon>
        <taxon>Alphaproteobacteria</taxon>
        <taxon>Rickettsiales</taxon>
        <taxon>Rickettsiaceae</taxon>
        <taxon>Candidatus Megaera</taxon>
    </lineage>
</organism>
<dbReference type="InterPro" id="IPR007712">
    <property type="entry name" value="RelE/ParE_toxin"/>
</dbReference>
<gene>
    <name evidence="3" type="ORF">Megvenef_01774</name>
</gene>
<proteinExistence type="inferred from homology"/>
<evidence type="ECO:0000313" key="4">
    <source>
        <dbReference type="Proteomes" id="UP001291687"/>
    </source>
</evidence>
<name>A0ABU5NF75_9RICK</name>
<dbReference type="EMBL" id="JARJFB010000275">
    <property type="protein sequence ID" value="MEA0971786.1"/>
    <property type="molecule type" value="Genomic_DNA"/>
</dbReference>
<dbReference type="PANTHER" id="PTHR35601">
    <property type="entry name" value="TOXIN RELE"/>
    <property type="match status" value="1"/>
</dbReference>
<dbReference type="PANTHER" id="PTHR35601:SF1">
    <property type="entry name" value="TOXIN RELE"/>
    <property type="match status" value="1"/>
</dbReference>
<dbReference type="Pfam" id="PF05016">
    <property type="entry name" value="ParE_toxin"/>
    <property type="match status" value="1"/>
</dbReference>
<comment type="caution">
    <text evidence="3">The sequence shown here is derived from an EMBL/GenBank/DDBJ whole genome shotgun (WGS) entry which is preliminary data.</text>
</comment>
<dbReference type="Gene3D" id="3.30.2310.20">
    <property type="entry name" value="RelE-like"/>
    <property type="match status" value="1"/>
</dbReference>
<evidence type="ECO:0000256" key="2">
    <source>
        <dbReference type="ARBA" id="ARBA00022649"/>
    </source>
</evidence>
<evidence type="ECO:0000313" key="3">
    <source>
        <dbReference type="EMBL" id="MEA0971786.1"/>
    </source>
</evidence>
<evidence type="ECO:0000256" key="1">
    <source>
        <dbReference type="ARBA" id="ARBA00006226"/>
    </source>
</evidence>
<dbReference type="InterPro" id="IPR035093">
    <property type="entry name" value="RelE/ParE_toxin_dom_sf"/>
</dbReference>
<sequence length="90" mass="10767">MSKWQIKFTPRAEKKFFKLSSDTQKSVLDYLYNRILKLDNPKLFGKPLVSNKKGLWRYRLDKFRIICKLEEDKLVVLVVALAKRDVVYED</sequence>
<keyword evidence="4" id="KW-1185">Reference proteome</keyword>
<protein>
    <submittedName>
        <fullName evidence="3">Type II toxin-antitoxin system RelE/ParE family toxin</fullName>
    </submittedName>
</protein>